<evidence type="ECO:0000313" key="2">
    <source>
        <dbReference type="Proteomes" id="UP000284250"/>
    </source>
</evidence>
<dbReference type="InterPro" id="IPR012348">
    <property type="entry name" value="RNR-like"/>
</dbReference>
<reference evidence="1 2" key="2">
    <citation type="submission" date="2019-01" db="EMBL/GenBank/DDBJ databases">
        <title>Hymenobacter humicola sp. nov., isolated from soils in Antarctica.</title>
        <authorList>
            <person name="Sedlacek I."/>
            <person name="Holochova P."/>
            <person name="Kralova S."/>
            <person name="Pantucek R."/>
            <person name="Stankova E."/>
            <person name="Vrbovska V."/>
            <person name="Kristofova L."/>
            <person name="Svec P."/>
            <person name="Busse H.-J."/>
        </authorList>
    </citation>
    <scope>NUCLEOTIDE SEQUENCE [LARGE SCALE GENOMIC DNA]</scope>
    <source>
        <strain evidence="1 2">CCM 8852</strain>
    </source>
</reference>
<dbReference type="AlphaFoldDB" id="A0A418QWL1"/>
<comment type="caution">
    <text evidence="1">The sequence shown here is derived from an EMBL/GenBank/DDBJ whole genome shotgun (WGS) entry which is preliminary data.</text>
</comment>
<dbReference type="OrthoDB" id="5500270at2"/>
<dbReference type="EMBL" id="QYCN01000016">
    <property type="protein sequence ID" value="RIY09569.1"/>
    <property type="molecule type" value="Genomic_DNA"/>
</dbReference>
<dbReference type="InterPro" id="IPR009078">
    <property type="entry name" value="Ferritin-like_SF"/>
</dbReference>
<dbReference type="InterPro" id="IPR025859">
    <property type="entry name" value="AurF/CmlI"/>
</dbReference>
<dbReference type="RefSeq" id="WP_119656071.1">
    <property type="nucleotide sequence ID" value="NZ_JBHUOI010000044.1"/>
</dbReference>
<dbReference type="GO" id="GO:0016491">
    <property type="term" value="F:oxidoreductase activity"/>
    <property type="evidence" value="ECO:0007669"/>
    <property type="project" value="InterPro"/>
</dbReference>
<protein>
    <recommendedName>
        <fullName evidence="3">Diiron oxygenase</fullName>
    </recommendedName>
</protein>
<proteinExistence type="predicted"/>
<evidence type="ECO:0008006" key="3">
    <source>
        <dbReference type="Google" id="ProtNLM"/>
    </source>
</evidence>
<dbReference type="SUPFAM" id="SSF47240">
    <property type="entry name" value="Ferritin-like"/>
    <property type="match status" value="1"/>
</dbReference>
<evidence type="ECO:0000313" key="1">
    <source>
        <dbReference type="EMBL" id="RIY09569.1"/>
    </source>
</evidence>
<sequence>METTLEPTLSPQFSKLINRLNEVSDRKQMSVLHDHPWDLSPEGAWLKKRENLSIYGTEFYDLATEEERRLLSVYETGCWWHTFVIFENLVTEYYMKIINHESLAPFPAVIKYMHHFCREEITHALVFRKAMKHFSIAPFPVPDNLKDFYKDNAALADFPLKAVFLTIIIEWFAENNAMLDCNNDFVSPLARAVAVEHHKEEARHIEWGKSMIREFAERVPGFLEEAQEYTAPFMRNLLDMSTVNPETYARVGFSHPAFQDQERLFEAALFCENRDQINRRIMEPLLRFFVETTIYTPALHELWEAARFGPALEQVLARHNGRPDANDNLLDTPV</sequence>
<keyword evidence="2" id="KW-1185">Reference proteome</keyword>
<gene>
    <name evidence="1" type="ORF">D0T11_12170</name>
</gene>
<organism evidence="1 2">
    <name type="scientific">Hymenobacter rubripertinctus</name>
    <dbReference type="NCBI Taxonomy" id="2029981"/>
    <lineage>
        <taxon>Bacteria</taxon>
        <taxon>Pseudomonadati</taxon>
        <taxon>Bacteroidota</taxon>
        <taxon>Cytophagia</taxon>
        <taxon>Cytophagales</taxon>
        <taxon>Hymenobacteraceae</taxon>
        <taxon>Hymenobacter</taxon>
    </lineage>
</organism>
<dbReference type="Gene3D" id="1.10.620.20">
    <property type="entry name" value="Ribonucleotide Reductase, subunit A"/>
    <property type="match status" value="1"/>
</dbReference>
<reference evidence="1 2" key="1">
    <citation type="submission" date="2018-09" db="EMBL/GenBank/DDBJ databases">
        <authorList>
            <person name="Zeman M."/>
            <person name="Pardy F."/>
        </authorList>
    </citation>
    <scope>NUCLEOTIDE SEQUENCE [LARGE SCALE GENOMIC DNA]</scope>
    <source>
        <strain evidence="1 2">CCM 8852</strain>
    </source>
</reference>
<dbReference type="Pfam" id="PF11583">
    <property type="entry name" value="AurF"/>
    <property type="match status" value="1"/>
</dbReference>
<dbReference type="Proteomes" id="UP000284250">
    <property type="component" value="Unassembled WGS sequence"/>
</dbReference>
<accession>A0A418QWL1</accession>
<name>A0A418QWL1_9BACT</name>